<proteinExistence type="predicted"/>
<dbReference type="Gene3D" id="3.30.70.330">
    <property type="match status" value="2"/>
</dbReference>
<accession>A0A5A8D8Y9</accession>
<sequence length="520" mass="52307">MQASAAGAGAEIRVATGLCGGSLRGGAPDTSRPLLDHASLTVQHLSPELDELSLGRLFEPFGEIAHVSVSHSSLTRQPSKVGIVQFFEAAAAAAAAKGLNGMSLLGKTMRVSIGGHEAVSSAVPSLAGSATSTNRLFLNPECDDEADSDLDLDAAPLISVHGLSADRLCPSAIVDVIRKARIGALLIPPIDVPVNRIFISNLPPSVTDALVAALFAPFGPVVAVHVMRRFQSTASKGYGFVDMAGGRSAAIRAISALHGTRRADLGMHRALRVEFKCGPCTGGAHQLSGSRVQAGPFRGSDGFPRFSANAGIGRIGGGSGARAGSGQSVYGCSHGAAVAGPFFGGDTGAGTGTQFGRTMAAPAAYGPADHSQHGAAFRRPGMTGHPGVAAAPMAGHGGPSYAQPMLFASRAGMGGNGAGGQSGGFGNNLEHGSDSQRPAGHPSQADNCQERRHPQQPRRHAQSVPSTEGAFGAASDATAGVGAAADSARGHSLDSTRSRIEASMAAAAAAATAAAVELFD</sequence>
<dbReference type="SMART" id="SM00360">
    <property type="entry name" value="RRM"/>
    <property type="match status" value="2"/>
</dbReference>
<keyword evidence="1 2" id="KW-0694">RNA-binding</keyword>
<gene>
    <name evidence="5" type="ORF">FNF28_04883</name>
</gene>
<dbReference type="PANTHER" id="PTHR48025:SF1">
    <property type="entry name" value="RRM DOMAIN-CONTAINING PROTEIN"/>
    <property type="match status" value="1"/>
</dbReference>
<evidence type="ECO:0000256" key="2">
    <source>
        <dbReference type="PROSITE-ProRule" id="PRU00176"/>
    </source>
</evidence>
<dbReference type="CDD" id="cd00590">
    <property type="entry name" value="RRM_SF"/>
    <property type="match status" value="1"/>
</dbReference>
<dbReference type="SUPFAM" id="SSF54928">
    <property type="entry name" value="RNA-binding domain, RBD"/>
    <property type="match status" value="2"/>
</dbReference>
<evidence type="ECO:0000259" key="4">
    <source>
        <dbReference type="PROSITE" id="PS50102"/>
    </source>
</evidence>
<feature type="compositionally biased region" description="Gly residues" evidence="3">
    <location>
        <begin position="412"/>
        <end position="426"/>
    </location>
</feature>
<dbReference type="InterPro" id="IPR000504">
    <property type="entry name" value="RRM_dom"/>
</dbReference>
<dbReference type="PROSITE" id="PS50102">
    <property type="entry name" value="RRM"/>
    <property type="match status" value="2"/>
</dbReference>
<dbReference type="AlphaFoldDB" id="A0A5A8D8Y9"/>
<dbReference type="InterPro" id="IPR035979">
    <property type="entry name" value="RBD_domain_sf"/>
</dbReference>
<dbReference type="Pfam" id="PF00076">
    <property type="entry name" value="RRM_1"/>
    <property type="match status" value="2"/>
</dbReference>
<feature type="region of interest" description="Disordered" evidence="3">
    <location>
        <begin position="412"/>
        <end position="472"/>
    </location>
</feature>
<dbReference type="InterPro" id="IPR050502">
    <property type="entry name" value="Euk_RNA-bind_prot"/>
</dbReference>
<evidence type="ECO:0000313" key="5">
    <source>
        <dbReference type="EMBL" id="KAA0161886.1"/>
    </source>
</evidence>
<evidence type="ECO:0000256" key="3">
    <source>
        <dbReference type="SAM" id="MobiDB-lite"/>
    </source>
</evidence>
<name>A0A5A8D8Y9_CAFRO</name>
<reference evidence="5 6" key="1">
    <citation type="submission" date="2019-07" db="EMBL/GenBank/DDBJ databases">
        <title>Genomes of Cafeteria roenbergensis.</title>
        <authorList>
            <person name="Fischer M.G."/>
            <person name="Hackl T."/>
            <person name="Roman M."/>
        </authorList>
    </citation>
    <scope>NUCLEOTIDE SEQUENCE [LARGE SCALE GENOMIC DNA]</scope>
    <source>
        <strain evidence="5 6">RCC970-E3</strain>
    </source>
</reference>
<dbReference type="EMBL" id="VLTL01000088">
    <property type="protein sequence ID" value="KAA0161886.1"/>
    <property type="molecule type" value="Genomic_DNA"/>
</dbReference>
<organism evidence="5 6">
    <name type="scientific">Cafeteria roenbergensis</name>
    <name type="common">Marine flagellate</name>
    <dbReference type="NCBI Taxonomy" id="33653"/>
    <lineage>
        <taxon>Eukaryota</taxon>
        <taxon>Sar</taxon>
        <taxon>Stramenopiles</taxon>
        <taxon>Bigyra</taxon>
        <taxon>Opalozoa</taxon>
        <taxon>Bicosoecida</taxon>
        <taxon>Cafeteriaceae</taxon>
        <taxon>Cafeteria</taxon>
    </lineage>
</organism>
<feature type="domain" description="RRM" evidence="4">
    <location>
        <begin position="38"/>
        <end position="116"/>
    </location>
</feature>
<evidence type="ECO:0000256" key="1">
    <source>
        <dbReference type="ARBA" id="ARBA00022884"/>
    </source>
</evidence>
<comment type="caution">
    <text evidence="5">The sequence shown here is derived from an EMBL/GenBank/DDBJ whole genome shotgun (WGS) entry which is preliminary data.</text>
</comment>
<protein>
    <recommendedName>
        <fullName evidence="4">RRM domain-containing protein</fullName>
    </recommendedName>
</protein>
<dbReference type="PANTHER" id="PTHR48025">
    <property type="entry name" value="OS02G0815200 PROTEIN"/>
    <property type="match status" value="1"/>
</dbReference>
<feature type="domain" description="RRM" evidence="4">
    <location>
        <begin position="195"/>
        <end position="278"/>
    </location>
</feature>
<dbReference type="Proteomes" id="UP000324907">
    <property type="component" value="Unassembled WGS sequence"/>
</dbReference>
<dbReference type="InterPro" id="IPR012677">
    <property type="entry name" value="Nucleotide-bd_a/b_plait_sf"/>
</dbReference>
<evidence type="ECO:0000313" key="6">
    <source>
        <dbReference type="Proteomes" id="UP000324907"/>
    </source>
</evidence>
<dbReference type="GO" id="GO:0003723">
    <property type="term" value="F:RNA binding"/>
    <property type="evidence" value="ECO:0007669"/>
    <property type="project" value="UniProtKB-UniRule"/>
</dbReference>